<dbReference type="OrthoDB" id="439605at2759"/>
<proteinExistence type="predicted"/>
<dbReference type="EMBL" id="CAJNNV010028147">
    <property type="protein sequence ID" value="CAE8623313.1"/>
    <property type="molecule type" value="Genomic_DNA"/>
</dbReference>
<dbReference type="Proteomes" id="UP000654075">
    <property type="component" value="Unassembled WGS sequence"/>
</dbReference>
<comment type="caution">
    <text evidence="1">The sequence shown here is derived from an EMBL/GenBank/DDBJ whole genome shotgun (WGS) entry which is preliminary data.</text>
</comment>
<feature type="non-terminal residue" evidence="1">
    <location>
        <position position="131"/>
    </location>
</feature>
<dbReference type="AlphaFoldDB" id="A0A813G998"/>
<evidence type="ECO:0000313" key="2">
    <source>
        <dbReference type="Proteomes" id="UP000654075"/>
    </source>
</evidence>
<protein>
    <submittedName>
        <fullName evidence="1">Uncharacterized protein</fullName>
    </submittedName>
</protein>
<keyword evidence="2" id="KW-1185">Reference proteome</keyword>
<sequence>AMWFFEHFPLSSGVSYGISPRADGMVLMRELEEFIGKHFPDASGEEDCTKARPVKAAQVADFVRWLQPRLQEGTSLSDAANAPPAGLLKPAEELEASLLSFASERNSNKTEVSSRGALRRFFDGRFDLAVS</sequence>
<organism evidence="1 2">
    <name type="scientific">Polarella glacialis</name>
    <name type="common">Dinoflagellate</name>
    <dbReference type="NCBI Taxonomy" id="89957"/>
    <lineage>
        <taxon>Eukaryota</taxon>
        <taxon>Sar</taxon>
        <taxon>Alveolata</taxon>
        <taxon>Dinophyceae</taxon>
        <taxon>Suessiales</taxon>
        <taxon>Suessiaceae</taxon>
        <taxon>Polarella</taxon>
    </lineage>
</organism>
<name>A0A813G998_POLGL</name>
<accession>A0A813G998</accession>
<evidence type="ECO:0000313" key="1">
    <source>
        <dbReference type="EMBL" id="CAE8623313.1"/>
    </source>
</evidence>
<gene>
    <name evidence="1" type="ORF">PGLA1383_LOCUS40605</name>
</gene>
<reference evidence="1" key="1">
    <citation type="submission" date="2021-02" db="EMBL/GenBank/DDBJ databases">
        <authorList>
            <person name="Dougan E. K."/>
            <person name="Rhodes N."/>
            <person name="Thang M."/>
            <person name="Chan C."/>
        </authorList>
    </citation>
    <scope>NUCLEOTIDE SEQUENCE</scope>
</reference>